<dbReference type="RefSeq" id="WP_273844248.1">
    <property type="nucleotide sequence ID" value="NZ_JAQQWT010000008.1"/>
</dbReference>
<dbReference type="PANTHER" id="PTHR46720">
    <property type="entry name" value="HYDROXYLASE, PUTATIVE (AFU_ORTHOLOGUE AFUA_3G01460)-RELATED"/>
    <property type="match status" value="1"/>
</dbReference>
<keyword evidence="7" id="KW-1185">Reference proteome</keyword>
<dbReference type="InterPro" id="IPR036188">
    <property type="entry name" value="FAD/NAD-bd_sf"/>
</dbReference>
<evidence type="ECO:0000256" key="4">
    <source>
        <dbReference type="SAM" id="MobiDB-lite"/>
    </source>
</evidence>
<evidence type="ECO:0000259" key="5">
    <source>
        <dbReference type="Pfam" id="PF01494"/>
    </source>
</evidence>
<dbReference type="Gene3D" id="3.50.50.60">
    <property type="entry name" value="FAD/NAD(P)-binding domain"/>
    <property type="match status" value="1"/>
</dbReference>
<dbReference type="Pfam" id="PF01494">
    <property type="entry name" value="FAD_binding_3"/>
    <property type="match status" value="1"/>
</dbReference>
<protein>
    <submittedName>
        <fullName evidence="6">FAD-dependent oxidoreductase</fullName>
    </submittedName>
</protein>
<dbReference type="PANTHER" id="PTHR46720:SF3">
    <property type="entry name" value="FAD-BINDING DOMAIN-CONTAINING PROTEIN-RELATED"/>
    <property type="match status" value="1"/>
</dbReference>
<name>A0ABV6NKB5_9BACI</name>
<organism evidence="6 7">
    <name type="scientific">Halalkalibacter alkalisediminis</name>
    <dbReference type="NCBI Taxonomy" id="935616"/>
    <lineage>
        <taxon>Bacteria</taxon>
        <taxon>Bacillati</taxon>
        <taxon>Bacillota</taxon>
        <taxon>Bacilli</taxon>
        <taxon>Bacillales</taxon>
        <taxon>Bacillaceae</taxon>
        <taxon>Halalkalibacter</taxon>
    </lineage>
</organism>
<evidence type="ECO:0000256" key="2">
    <source>
        <dbReference type="ARBA" id="ARBA00022827"/>
    </source>
</evidence>
<proteinExistence type="predicted"/>
<dbReference type="SUPFAM" id="SSF51905">
    <property type="entry name" value="FAD/NAD(P)-binding domain"/>
    <property type="match status" value="1"/>
</dbReference>
<evidence type="ECO:0000256" key="1">
    <source>
        <dbReference type="ARBA" id="ARBA00022630"/>
    </source>
</evidence>
<feature type="domain" description="FAD-binding" evidence="5">
    <location>
        <begin position="7"/>
        <end position="336"/>
    </location>
</feature>
<dbReference type="PRINTS" id="PR00420">
    <property type="entry name" value="RNGMNOXGNASE"/>
</dbReference>
<evidence type="ECO:0000256" key="3">
    <source>
        <dbReference type="ARBA" id="ARBA00023002"/>
    </source>
</evidence>
<sequence length="362" mass="40582">MKSKSELRVAIIGGGIGGAATAVALQREGIRADIYEQAPVIKEVGAGVGLRPPTVHFFKNWGIYEEIEKKSSKSDFMQVVACNGDVLVSERWPLLTDNPEGKWARLIHRADLIETFLNQLPSDSIHLSHRLESITDQGDHAEILFENGHSIEADLVIGADGIRSTIRSKLFSDTKPIYSGTHAYRAIVNDKEAFELVLDHTFKVFVDGGIQIYILPLHHRNQVSFDVTLQSKDPSWRPIVEKKDIVKHLKNFDTKIQKIAENVEEYTCRSIYDIDSIERWHSNCVTLLGDAAHAMLHHTGQGIQDAGVLAEALREADSIPEALQTFQARRKPVTDKYQELSRQEPSIESETAFPEKGHFEKA</sequence>
<keyword evidence="3" id="KW-0560">Oxidoreductase</keyword>
<dbReference type="InterPro" id="IPR002938">
    <property type="entry name" value="FAD-bd"/>
</dbReference>
<dbReference type="InterPro" id="IPR051104">
    <property type="entry name" value="FAD_monoxygenase"/>
</dbReference>
<evidence type="ECO:0000313" key="6">
    <source>
        <dbReference type="EMBL" id="MFC0560583.1"/>
    </source>
</evidence>
<feature type="region of interest" description="Disordered" evidence="4">
    <location>
        <begin position="334"/>
        <end position="362"/>
    </location>
</feature>
<comment type="caution">
    <text evidence="6">The sequence shown here is derived from an EMBL/GenBank/DDBJ whole genome shotgun (WGS) entry which is preliminary data.</text>
</comment>
<reference evidence="6 7" key="1">
    <citation type="submission" date="2024-09" db="EMBL/GenBank/DDBJ databases">
        <authorList>
            <person name="Sun Q."/>
            <person name="Mori K."/>
        </authorList>
    </citation>
    <scope>NUCLEOTIDE SEQUENCE [LARGE SCALE GENOMIC DNA]</scope>
    <source>
        <strain evidence="6 7">NCAIM B.02301</strain>
    </source>
</reference>
<dbReference type="Proteomes" id="UP001589833">
    <property type="component" value="Unassembled WGS sequence"/>
</dbReference>
<gene>
    <name evidence="6" type="ORF">ACFFH4_16450</name>
</gene>
<feature type="compositionally biased region" description="Basic and acidic residues" evidence="4">
    <location>
        <begin position="353"/>
        <end position="362"/>
    </location>
</feature>
<dbReference type="EMBL" id="JBHLTR010000031">
    <property type="protein sequence ID" value="MFC0560583.1"/>
    <property type="molecule type" value="Genomic_DNA"/>
</dbReference>
<evidence type="ECO:0000313" key="7">
    <source>
        <dbReference type="Proteomes" id="UP001589833"/>
    </source>
</evidence>
<accession>A0ABV6NKB5</accession>
<keyword evidence="2" id="KW-0274">FAD</keyword>
<keyword evidence="1" id="KW-0285">Flavoprotein</keyword>